<evidence type="ECO:0000256" key="7">
    <source>
        <dbReference type="ARBA" id="ARBA00023010"/>
    </source>
</evidence>
<dbReference type="Pfam" id="PF00344">
    <property type="entry name" value="SecY"/>
    <property type="match status" value="1"/>
</dbReference>
<keyword evidence="3 9" id="KW-0813">Transport</keyword>
<evidence type="ECO:0000256" key="6">
    <source>
        <dbReference type="ARBA" id="ARBA00022989"/>
    </source>
</evidence>
<keyword evidence="4 9" id="KW-0812">Transmembrane</keyword>
<evidence type="ECO:0000256" key="8">
    <source>
        <dbReference type="ARBA" id="ARBA00023136"/>
    </source>
</evidence>
<dbReference type="PROSITE" id="PS00756">
    <property type="entry name" value="SECY_2"/>
    <property type="match status" value="1"/>
</dbReference>
<dbReference type="PIRSF" id="PIRSF004557">
    <property type="entry name" value="SecY"/>
    <property type="match status" value="1"/>
</dbReference>
<feature type="transmembrane region" description="Helical" evidence="9">
    <location>
        <begin position="26"/>
        <end position="44"/>
    </location>
</feature>
<name>A0AAJ1M6F2_LIMMU</name>
<keyword evidence="5 9" id="KW-0653">Protein transport</keyword>
<evidence type="ECO:0000256" key="3">
    <source>
        <dbReference type="ARBA" id="ARBA00022448"/>
    </source>
</evidence>
<keyword evidence="7 9" id="KW-0811">Translocation</keyword>
<sequence length="440" mass="48786">MSKHRKKIDDDNQRVKNDRRTLYKRIFYTIGVLIIYHFLGYVTIPGVNSKAMLAASQNEGLAVLSMFSGGSFQSFSIMSMGVTAYVSAQIVVQLLQANVVPKLTEWSKQGQTGREKLNQLIRVLTLIFGFVQAFGITAGINSITGYNMLVDSSWRGYLLICTLLTAGTFAAMWMGDLITENGLGNGVSVIISTGIIAQWPQLANKFIKAITKHHQLDWKILTVTIIGLIIMITFIVWFNQSERRLPIQYARRETLTGDESFLPLKINVPGVVPVIFAGSIIAIPQTLLMLFEDQSTKTWYKVLANFFTLNTSSGIIIYGVLITIFTYIYSAIQIDPEKMADNFTKQEAYIPSVYPGNPTAIYIQNTLNYLAFPGALFLVVISVVPLVVSKSGALGLQLGITGSSLLIVVGVILEIGRQINGLRSKNEYKGFLDVDFKFTK</sequence>
<dbReference type="SUPFAM" id="SSF103491">
    <property type="entry name" value="Preprotein translocase SecY subunit"/>
    <property type="match status" value="1"/>
</dbReference>
<feature type="transmembrane region" description="Helical" evidence="9">
    <location>
        <begin position="156"/>
        <end position="175"/>
    </location>
</feature>
<feature type="transmembrane region" description="Helical" evidence="9">
    <location>
        <begin position="303"/>
        <end position="329"/>
    </location>
</feature>
<dbReference type="PRINTS" id="PR00303">
    <property type="entry name" value="SECYTRNLCASE"/>
</dbReference>
<feature type="transmembrane region" description="Helical" evidence="9">
    <location>
        <begin position="394"/>
        <end position="415"/>
    </location>
</feature>
<keyword evidence="9" id="KW-1003">Cell membrane</keyword>
<evidence type="ECO:0000256" key="5">
    <source>
        <dbReference type="ARBA" id="ARBA00022927"/>
    </source>
</evidence>
<comment type="subunit">
    <text evidence="9">Component of the Sec protein translocase complex. Heterotrimer consisting of SecY, SecE and SecG subunits. The heterotrimers can form oligomers, although 1 heterotrimer is thought to be able to translocate proteins. Interacts with the ribosome. Interacts with SecDF, and other proteins may be involved. Interacts with SecA.</text>
</comment>
<evidence type="ECO:0000313" key="11">
    <source>
        <dbReference type="EMBL" id="MDC2826962.1"/>
    </source>
</evidence>
<protein>
    <recommendedName>
        <fullName evidence="9">Protein translocase subunit SecY</fullName>
    </recommendedName>
</protein>
<evidence type="ECO:0000256" key="1">
    <source>
        <dbReference type="ARBA" id="ARBA00004141"/>
    </source>
</evidence>
<comment type="caution">
    <text evidence="11">The sequence shown here is derived from an EMBL/GenBank/DDBJ whole genome shotgun (WGS) entry which is preliminary data.</text>
</comment>
<feature type="transmembrane region" description="Helical" evidence="9">
    <location>
        <begin position="182"/>
        <end position="200"/>
    </location>
</feature>
<keyword evidence="8 9" id="KW-0472">Membrane</keyword>
<dbReference type="GO" id="GO:0065002">
    <property type="term" value="P:intracellular protein transmembrane transport"/>
    <property type="evidence" value="ECO:0007669"/>
    <property type="project" value="UniProtKB-UniRule"/>
</dbReference>
<dbReference type="InterPro" id="IPR030659">
    <property type="entry name" value="SecY_CS"/>
</dbReference>
<comment type="similarity">
    <text evidence="2 9 10">Belongs to the SecY/SEC61-alpha family.</text>
</comment>
<reference evidence="11" key="1">
    <citation type="submission" date="2023-01" db="EMBL/GenBank/DDBJ databases">
        <title>Genome analysis of 13 Lactobacillus isolated from gut of wild boar.</title>
        <authorList>
            <person name="Papp P."/>
            <person name="Libisch B."/>
            <person name="Nagy T."/>
            <person name="Olasz F."/>
        </authorList>
    </citation>
    <scope>NUCLEOTIDE SEQUENCE</scope>
    <source>
        <strain evidence="11">F108</strain>
    </source>
</reference>
<evidence type="ECO:0000256" key="2">
    <source>
        <dbReference type="ARBA" id="ARBA00005751"/>
    </source>
</evidence>
<dbReference type="GO" id="GO:0043952">
    <property type="term" value="P:protein transport by the Sec complex"/>
    <property type="evidence" value="ECO:0007669"/>
    <property type="project" value="UniProtKB-UniRule"/>
</dbReference>
<feature type="transmembrane region" description="Helical" evidence="9">
    <location>
        <begin position="270"/>
        <end position="291"/>
    </location>
</feature>
<dbReference type="AlphaFoldDB" id="A0AAJ1M6F2"/>
<dbReference type="InterPro" id="IPR002208">
    <property type="entry name" value="SecY/SEC61-alpha"/>
</dbReference>
<evidence type="ECO:0000256" key="9">
    <source>
        <dbReference type="HAMAP-Rule" id="MF_01465"/>
    </source>
</evidence>
<organism evidence="11 12">
    <name type="scientific">Limosilactobacillus mucosae</name>
    <name type="common">Lactobacillus mucosae</name>
    <dbReference type="NCBI Taxonomy" id="97478"/>
    <lineage>
        <taxon>Bacteria</taxon>
        <taxon>Bacillati</taxon>
        <taxon>Bacillota</taxon>
        <taxon>Bacilli</taxon>
        <taxon>Lactobacillales</taxon>
        <taxon>Lactobacillaceae</taxon>
        <taxon>Limosilactobacillus</taxon>
    </lineage>
</organism>
<dbReference type="InterPro" id="IPR026593">
    <property type="entry name" value="SecY"/>
</dbReference>
<dbReference type="Gene3D" id="1.10.3370.10">
    <property type="entry name" value="SecY subunit domain"/>
    <property type="match status" value="1"/>
</dbReference>
<proteinExistence type="inferred from homology"/>
<accession>A0AAJ1M6F2</accession>
<dbReference type="InterPro" id="IPR023201">
    <property type="entry name" value="SecY_dom_sf"/>
</dbReference>
<dbReference type="Proteomes" id="UP001218021">
    <property type="component" value="Unassembled WGS sequence"/>
</dbReference>
<gene>
    <name evidence="9 11" type="primary">secY</name>
    <name evidence="11" type="ORF">PO158_01460</name>
</gene>
<dbReference type="GO" id="GO:0006605">
    <property type="term" value="P:protein targeting"/>
    <property type="evidence" value="ECO:0007669"/>
    <property type="project" value="UniProtKB-UniRule"/>
</dbReference>
<feature type="transmembrane region" description="Helical" evidence="9">
    <location>
        <begin position="367"/>
        <end position="388"/>
    </location>
</feature>
<evidence type="ECO:0000256" key="4">
    <source>
        <dbReference type="ARBA" id="ARBA00022692"/>
    </source>
</evidence>
<evidence type="ECO:0000313" key="12">
    <source>
        <dbReference type="Proteomes" id="UP001218021"/>
    </source>
</evidence>
<dbReference type="EMBL" id="JAQOND010000008">
    <property type="protein sequence ID" value="MDC2826962.1"/>
    <property type="molecule type" value="Genomic_DNA"/>
</dbReference>
<dbReference type="PANTHER" id="PTHR10906">
    <property type="entry name" value="SECY/SEC61-ALPHA FAMILY MEMBER"/>
    <property type="match status" value="1"/>
</dbReference>
<feature type="transmembrane region" description="Helical" evidence="9">
    <location>
        <begin position="75"/>
        <end position="99"/>
    </location>
</feature>
<dbReference type="GO" id="GO:0005886">
    <property type="term" value="C:plasma membrane"/>
    <property type="evidence" value="ECO:0007669"/>
    <property type="project" value="UniProtKB-SubCell"/>
</dbReference>
<dbReference type="RefSeq" id="WP_272207604.1">
    <property type="nucleotide sequence ID" value="NZ_JAQONC010000010.1"/>
</dbReference>
<feature type="transmembrane region" description="Helical" evidence="9">
    <location>
        <begin position="220"/>
        <end position="238"/>
    </location>
</feature>
<dbReference type="HAMAP" id="MF_01465">
    <property type="entry name" value="SecY"/>
    <property type="match status" value="1"/>
</dbReference>
<comment type="subcellular location">
    <subcellularLocation>
        <location evidence="9">Cell membrane</location>
        <topology evidence="9">Multi-pass membrane protein</topology>
    </subcellularLocation>
    <subcellularLocation>
        <location evidence="1">Membrane</location>
        <topology evidence="1">Multi-pass membrane protein</topology>
    </subcellularLocation>
</comment>
<evidence type="ECO:0000256" key="10">
    <source>
        <dbReference type="RuleBase" id="RU004349"/>
    </source>
</evidence>
<feature type="transmembrane region" description="Helical" evidence="9">
    <location>
        <begin position="120"/>
        <end position="144"/>
    </location>
</feature>
<keyword evidence="6 9" id="KW-1133">Transmembrane helix</keyword>
<comment type="function">
    <text evidence="9">The central subunit of the protein translocation channel SecYEG. Consists of two halves formed by TMs 1-5 and 6-10. These two domains form a lateral gate at the front which open onto the bilayer between TMs 2 and 7, and are clamped together by SecE at the back. The channel is closed by both a pore ring composed of hydrophobic SecY resides and a short helix (helix 2A) on the extracellular side of the membrane which forms a plug. The plug probably moves laterally to allow the channel to open. The ring and the pore may move independently.</text>
</comment>
<dbReference type="NCBIfam" id="TIGR00967">
    <property type="entry name" value="3a0501s007"/>
    <property type="match status" value="1"/>
</dbReference>